<sequence length="399" mass="43019">MLTVNPGLAGVVAFDTEIAEPDRDGGALRYRGVDITTLAGTVSFGDVWGLLVDGDFTRGLPVAEPLPPLTASGDIRADVQAAVSLLAPRWKLGQLIDIPDDQARDDLARASAATLSYVAQAARAAYPPAPTSARAPVDNRSTDRLGMSRDVRIPAVPQRLVDAGRTATERFMIAWQGEPDPRHVAAIDRYWICAAEHGMNASTFTGRVVASTGADAPACLSAAVAALSGPLHGGAPSRALEMIEEVERGTDARRHVRGILDSGRRLMGFGHAIYRTEDPRARLLRDAARELAAPRYEVARDLELAALAELRERKPDRVLATNVEFWAAVILDFAGVPAEMFTSMFTCARTAGWSAHILEQKRLGKIIRPSADYVGPTERPATEVRGWPEALHRNSRLGL</sequence>
<dbReference type="InterPro" id="IPR036969">
    <property type="entry name" value="Citrate_synthase_sf"/>
</dbReference>
<gene>
    <name evidence="6" type="ORF">J5X75_32495</name>
</gene>
<evidence type="ECO:0000256" key="3">
    <source>
        <dbReference type="ARBA" id="ARBA00012972"/>
    </source>
</evidence>
<dbReference type="InterPro" id="IPR019810">
    <property type="entry name" value="Citrate_synthase_AS"/>
</dbReference>
<protein>
    <recommendedName>
        <fullName evidence="3">citrate synthase (unknown stereospecificity)</fullName>
        <ecNumber evidence="3">2.3.3.16</ecNumber>
    </recommendedName>
</protein>
<dbReference type="RefSeq" id="WP_208471441.1">
    <property type="nucleotide sequence ID" value="NZ_JAGFNS010000027.1"/>
</dbReference>
<dbReference type="PANTHER" id="PTHR11739">
    <property type="entry name" value="CITRATE SYNTHASE"/>
    <property type="match status" value="1"/>
</dbReference>
<evidence type="ECO:0000256" key="1">
    <source>
        <dbReference type="ARBA" id="ARBA00005163"/>
    </source>
</evidence>
<evidence type="ECO:0000313" key="7">
    <source>
        <dbReference type="Proteomes" id="UP000679690"/>
    </source>
</evidence>
<dbReference type="InterPro" id="IPR002020">
    <property type="entry name" value="Citrate_synthase"/>
</dbReference>
<reference evidence="6 7" key="1">
    <citation type="submission" date="2021-03" db="EMBL/GenBank/DDBJ databases">
        <title>Actinoplanes flavus sp. nov., a novel actinomycete isolated from Coconut Palm rhizosphere soil.</title>
        <authorList>
            <person name="Luo X."/>
        </authorList>
    </citation>
    <scope>NUCLEOTIDE SEQUENCE [LARGE SCALE GENOMIC DNA]</scope>
    <source>
        <strain evidence="6 7">NEAU-H7</strain>
    </source>
</reference>
<keyword evidence="4 5" id="KW-0808">Transferase</keyword>
<name>A0ABS3UUJ4_9ACTN</name>
<evidence type="ECO:0000256" key="4">
    <source>
        <dbReference type="ARBA" id="ARBA00022679"/>
    </source>
</evidence>
<evidence type="ECO:0000256" key="5">
    <source>
        <dbReference type="RuleBase" id="RU003406"/>
    </source>
</evidence>
<dbReference type="InterPro" id="IPR016143">
    <property type="entry name" value="Citrate_synth-like_sm_a-sub"/>
</dbReference>
<evidence type="ECO:0000256" key="2">
    <source>
        <dbReference type="ARBA" id="ARBA00010566"/>
    </source>
</evidence>
<comment type="similarity">
    <text evidence="2 5">Belongs to the citrate synthase family.</text>
</comment>
<dbReference type="InterPro" id="IPR016142">
    <property type="entry name" value="Citrate_synth-like_lrg_a-sub"/>
</dbReference>
<dbReference type="PRINTS" id="PR00143">
    <property type="entry name" value="CITRTSNTHASE"/>
</dbReference>
<dbReference type="EC" id="2.3.3.16" evidence="3"/>
<dbReference type="Gene3D" id="1.10.230.10">
    <property type="entry name" value="Cytochrome P450-Terp, domain 2"/>
    <property type="match status" value="1"/>
</dbReference>
<dbReference type="Proteomes" id="UP000679690">
    <property type="component" value="Unassembled WGS sequence"/>
</dbReference>
<accession>A0ABS3UUJ4</accession>
<keyword evidence="7" id="KW-1185">Reference proteome</keyword>
<comment type="pathway">
    <text evidence="1">Carbohydrate metabolism; tricarboxylic acid cycle.</text>
</comment>
<dbReference type="SUPFAM" id="SSF48256">
    <property type="entry name" value="Citrate synthase"/>
    <property type="match status" value="1"/>
</dbReference>
<dbReference type="NCBIfam" id="NF009005">
    <property type="entry name" value="PRK12350.1"/>
    <property type="match status" value="1"/>
</dbReference>
<proteinExistence type="inferred from homology"/>
<dbReference type="PROSITE" id="PS00480">
    <property type="entry name" value="CITRATE_SYNTHASE"/>
    <property type="match status" value="1"/>
</dbReference>
<dbReference type="EMBL" id="JAGFNS010000027">
    <property type="protein sequence ID" value="MBO3742236.1"/>
    <property type="molecule type" value="Genomic_DNA"/>
</dbReference>
<organism evidence="6 7">
    <name type="scientific">Actinoplanes flavus</name>
    <dbReference type="NCBI Taxonomy" id="2820290"/>
    <lineage>
        <taxon>Bacteria</taxon>
        <taxon>Bacillati</taxon>
        <taxon>Actinomycetota</taxon>
        <taxon>Actinomycetes</taxon>
        <taxon>Micromonosporales</taxon>
        <taxon>Micromonosporaceae</taxon>
        <taxon>Actinoplanes</taxon>
    </lineage>
</organism>
<dbReference type="Pfam" id="PF00285">
    <property type="entry name" value="Citrate_synt"/>
    <property type="match status" value="1"/>
</dbReference>
<evidence type="ECO:0000313" key="6">
    <source>
        <dbReference type="EMBL" id="MBO3742236.1"/>
    </source>
</evidence>
<dbReference type="Gene3D" id="1.10.580.10">
    <property type="entry name" value="Citrate Synthase, domain 1"/>
    <property type="match status" value="2"/>
</dbReference>
<comment type="caution">
    <text evidence="6">The sequence shown here is derived from an EMBL/GenBank/DDBJ whole genome shotgun (WGS) entry which is preliminary data.</text>
</comment>
<dbReference type="PANTHER" id="PTHR11739:SF23">
    <property type="entry name" value="CITRATE SYNTHASE 2-RELATED"/>
    <property type="match status" value="1"/>
</dbReference>